<organism evidence="1">
    <name type="scientific">hydrothermal vent metagenome</name>
    <dbReference type="NCBI Taxonomy" id="652676"/>
    <lineage>
        <taxon>unclassified sequences</taxon>
        <taxon>metagenomes</taxon>
        <taxon>ecological metagenomes</taxon>
    </lineage>
</organism>
<dbReference type="AlphaFoldDB" id="A0A3B0T2D3"/>
<name>A0A3B0T2D3_9ZZZZ</name>
<gene>
    <name evidence="1" type="ORF">MNBD_ACTINO01-2637</name>
</gene>
<accession>A0A3B0T2D3</accession>
<reference evidence="1" key="1">
    <citation type="submission" date="2018-06" db="EMBL/GenBank/DDBJ databases">
        <authorList>
            <person name="Zhirakovskaya E."/>
        </authorList>
    </citation>
    <scope>NUCLEOTIDE SEQUENCE</scope>
</reference>
<sequence>MRSVSNEPGGWGAQGCVGVPWVFTPLARRLACGRVFAVPGSQ</sequence>
<dbReference type="EMBL" id="UOEI01000531">
    <property type="protein sequence ID" value="VAW07517.1"/>
    <property type="molecule type" value="Genomic_DNA"/>
</dbReference>
<protein>
    <submittedName>
        <fullName evidence="1">Uncharacterized protein</fullName>
    </submittedName>
</protein>
<evidence type="ECO:0000313" key="1">
    <source>
        <dbReference type="EMBL" id="VAW07517.1"/>
    </source>
</evidence>
<feature type="non-terminal residue" evidence="1">
    <location>
        <position position="42"/>
    </location>
</feature>
<proteinExistence type="predicted"/>